<feature type="domain" description="Smf/DprA SLOG" evidence="2">
    <location>
        <begin position="76"/>
        <end position="284"/>
    </location>
</feature>
<keyword evidence="6" id="KW-1185">Reference proteome</keyword>
<evidence type="ECO:0000313" key="3">
    <source>
        <dbReference type="EMBL" id="MBB1062738.1"/>
    </source>
</evidence>
<evidence type="ECO:0000256" key="1">
    <source>
        <dbReference type="ARBA" id="ARBA00006525"/>
    </source>
</evidence>
<gene>
    <name evidence="4" type="primary">dprA</name>
    <name evidence="4" type="ORF">H5R63_07035</name>
    <name evidence="3" type="ORF">H5R64_02820</name>
</gene>
<dbReference type="Gene3D" id="3.40.50.450">
    <property type="match status" value="1"/>
</dbReference>
<dbReference type="Proteomes" id="UP000518255">
    <property type="component" value="Unassembled WGS sequence"/>
</dbReference>
<organism evidence="4 5">
    <name type="scientific">Limosilactobacillus fastidiosus</name>
    <dbReference type="NCBI Taxonomy" id="2759855"/>
    <lineage>
        <taxon>Bacteria</taxon>
        <taxon>Bacillati</taxon>
        <taxon>Bacillota</taxon>
        <taxon>Bacilli</taxon>
        <taxon>Lactobacillales</taxon>
        <taxon>Lactobacillaceae</taxon>
        <taxon>Limosilactobacillus</taxon>
    </lineage>
</organism>
<protein>
    <submittedName>
        <fullName evidence="4">DNA-protecting protein DprA</fullName>
    </submittedName>
</protein>
<dbReference type="InterPro" id="IPR003488">
    <property type="entry name" value="DprA"/>
</dbReference>
<proteinExistence type="inferred from homology"/>
<dbReference type="GO" id="GO:0009294">
    <property type="term" value="P:DNA-mediated transformation"/>
    <property type="evidence" value="ECO:0007669"/>
    <property type="project" value="InterPro"/>
</dbReference>
<dbReference type="RefSeq" id="WP_182581396.1">
    <property type="nucleotide sequence ID" value="NZ_JACIUY010000062.1"/>
</dbReference>
<dbReference type="NCBIfam" id="TIGR00732">
    <property type="entry name" value="dprA"/>
    <property type="match status" value="1"/>
</dbReference>
<comment type="similarity">
    <text evidence="1">Belongs to the DprA/Smf family.</text>
</comment>
<dbReference type="Proteomes" id="UP000544052">
    <property type="component" value="Unassembled WGS sequence"/>
</dbReference>
<dbReference type="EMBL" id="JACIUY010000062">
    <property type="protein sequence ID" value="MBB1086527.1"/>
    <property type="molecule type" value="Genomic_DNA"/>
</dbReference>
<reference evidence="5 6" key="1">
    <citation type="submission" date="2020-07" db="EMBL/GenBank/DDBJ databases">
        <title>Description of Limosilactobacillus balticus sp. nov., Limosilactobacillus agrestis sp. nov., Limosilactobacillus albertensis sp. nov., Limosilactobacillus rudii sp. nov., Limosilactobacillus fastidiosus sp. nov., five novel Limosilactobacillus species isolated from the vertebrate gastrointestinal tract, and proposal of 6 subspecies of Limosilactobacillus reuteri adapted to the gastrointestinal tract of specific vertebrate hosts.</title>
        <authorList>
            <person name="Li F."/>
            <person name="Cheng C."/>
            <person name="Zheng J."/>
            <person name="Quevedo R.M."/>
            <person name="Li J."/>
            <person name="Roos S."/>
            <person name="Gaenzle M.G."/>
            <person name="Walter J."/>
        </authorList>
    </citation>
    <scope>NUCLEOTIDE SEQUENCE [LARGE SCALE GENOMIC DNA]</scope>
    <source>
        <strain evidence="4 5">WF-MA3-C</strain>
        <strain evidence="3 6">WF-MO7-1</strain>
    </source>
</reference>
<dbReference type="PANTHER" id="PTHR43022:SF1">
    <property type="entry name" value="PROTEIN SMF"/>
    <property type="match status" value="1"/>
</dbReference>
<comment type="caution">
    <text evidence="4">The sequence shown here is derived from an EMBL/GenBank/DDBJ whole genome shotgun (WGS) entry which is preliminary data.</text>
</comment>
<evidence type="ECO:0000313" key="4">
    <source>
        <dbReference type="EMBL" id="MBB1086527.1"/>
    </source>
</evidence>
<accession>A0A7W3U072</accession>
<sequence length="288" mass="31688">MLQVREFLLKLCLCPGLSPISRWRLWKTAEKERSFNNLSLLIERSGISIRARNALLDKWESFELQEKVQLNMKQSYITIIDSEYPRQLSEMFCPPLVLFYRGDITLLNTQCLAVVGARQMTSYGSATLKGLLPVIVKRGITIVSGLAAGVDGLSHEITLARQGKTIGVVGCGLDQVYPRNHQFLQEAVAQKGLVVSEYGLGEAPVAFHFPERNRIIAGLAETILVVEAKKRSGSLITAALGLEENRNVCAIPGRIDAPLSLGCNQLIAEGAKPITAVKDLLEEFLLTN</sequence>
<dbReference type="PANTHER" id="PTHR43022">
    <property type="entry name" value="PROTEIN SMF"/>
    <property type="match status" value="1"/>
</dbReference>
<dbReference type="EMBL" id="JACIUZ010000025">
    <property type="protein sequence ID" value="MBB1062738.1"/>
    <property type="molecule type" value="Genomic_DNA"/>
</dbReference>
<name>A0A7W3U072_9LACO</name>
<dbReference type="InterPro" id="IPR057666">
    <property type="entry name" value="DrpA_SLOG"/>
</dbReference>
<evidence type="ECO:0000313" key="6">
    <source>
        <dbReference type="Proteomes" id="UP000544052"/>
    </source>
</evidence>
<dbReference type="SUPFAM" id="SSF102405">
    <property type="entry name" value="MCP/YpsA-like"/>
    <property type="match status" value="1"/>
</dbReference>
<dbReference type="AlphaFoldDB" id="A0A7W3U072"/>
<dbReference type="Pfam" id="PF02481">
    <property type="entry name" value="DNA_processg_A"/>
    <property type="match status" value="1"/>
</dbReference>
<evidence type="ECO:0000259" key="2">
    <source>
        <dbReference type="Pfam" id="PF02481"/>
    </source>
</evidence>
<evidence type="ECO:0000313" key="5">
    <source>
        <dbReference type="Proteomes" id="UP000518255"/>
    </source>
</evidence>